<feature type="transmembrane region" description="Helical" evidence="1">
    <location>
        <begin position="37"/>
        <end position="54"/>
    </location>
</feature>
<evidence type="ECO:0008006" key="4">
    <source>
        <dbReference type="Google" id="ProtNLM"/>
    </source>
</evidence>
<feature type="transmembrane region" description="Helical" evidence="1">
    <location>
        <begin position="84"/>
        <end position="104"/>
    </location>
</feature>
<name>A0A2R6A754_9ARCH</name>
<evidence type="ECO:0000313" key="3">
    <source>
        <dbReference type="Proteomes" id="UP000240569"/>
    </source>
</evidence>
<dbReference type="EMBL" id="NEXD01000170">
    <property type="protein sequence ID" value="PSN82221.1"/>
    <property type="molecule type" value="Genomic_DNA"/>
</dbReference>
<feature type="transmembrane region" description="Helical" evidence="1">
    <location>
        <begin position="110"/>
        <end position="133"/>
    </location>
</feature>
<sequence length="172" mass="19776">MSKEIIRLAHKSGSMVYWFCLLLASLLFLTFTGFGIIALWSVFFVLTLIPSFLFRTRDFAKLAKRLLGEGEVLKPYDYAKQTKTLLTLLFLGVLALIAPLFLTQVLSVKLWFGTLLGVINGWLAQQLLFNLYLMVWERKHKGFVYKVNIWKGSKVVQTGFTFTRVLRDAKND</sequence>
<proteinExistence type="predicted"/>
<reference evidence="2 3" key="1">
    <citation type="submission" date="2017-04" db="EMBL/GenBank/DDBJ databases">
        <title>Novel microbial lineages endemic to geothermal iron-oxide mats fill important gaps in the evolutionary history of Archaea.</title>
        <authorList>
            <person name="Jay Z.J."/>
            <person name="Beam J.P."/>
            <person name="Dlakic M."/>
            <person name="Rusch D.B."/>
            <person name="Kozubal M.A."/>
            <person name="Inskeep W.P."/>
        </authorList>
    </citation>
    <scope>NUCLEOTIDE SEQUENCE [LARGE SCALE GENOMIC DNA]</scope>
    <source>
        <strain evidence="2">BE_D</strain>
    </source>
</reference>
<feature type="transmembrane region" description="Helical" evidence="1">
    <location>
        <begin position="12"/>
        <end position="31"/>
    </location>
</feature>
<keyword evidence="1" id="KW-1133">Transmembrane helix</keyword>
<evidence type="ECO:0000313" key="2">
    <source>
        <dbReference type="EMBL" id="PSN82221.1"/>
    </source>
</evidence>
<protein>
    <recommendedName>
        <fullName evidence="4">DUF4395 domain-containing protein</fullName>
    </recommendedName>
</protein>
<evidence type="ECO:0000256" key="1">
    <source>
        <dbReference type="SAM" id="Phobius"/>
    </source>
</evidence>
<comment type="caution">
    <text evidence="2">The sequence shown here is derived from an EMBL/GenBank/DDBJ whole genome shotgun (WGS) entry which is preliminary data.</text>
</comment>
<keyword evidence="1" id="KW-0812">Transmembrane</keyword>
<dbReference type="Proteomes" id="UP000240569">
    <property type="component" value="Unassembled WGS sequence"/>
</dbReference>
<gene>
    <name evidence="2" type="ORF">B9Q02_11970</name>
</gene>
<accession>A0A2R6A754</accession>
<dbReference type="AlphaFoldDB" id="A0A2R6A754"/>
<keyword evidence="1" id="KW-0472">Membrane</keyword>
<organism evidence="2 3">
    <name type="scientific">Candidatus Marsarchaeota G1 archaeon BE_D</name>
    <dbReference type="NCBI Taxonomy" id="1978156"/>
    <lineage>
        <taxon>Archaea</taxon>
        <taxon>Candidatus Marsarchaeota</taxon>
        <taxon>Candidatus Marsarchaeota group 1</taxon>
    </lineage>
</organism>